<keyword evidence="2" id="KW-0472">Membrane</keyword>
<dbReference type="InterPro" id="IPR012902">
    <property type="entry name" value="N_methyl_site"/>
</dbReference>
<keyword evidence="5" id="KW-1185">Reference proteome</keyword>
<accession>A0A502GEI8</accession>
<evidence type="ECO:0000313" key="4">
    <source>
        <dbReference type="EMBL" id="TPG60727.1"/>
    </source>
</evidence>
<organism evidence="4 5">
    <name type="scientific">Ewingella americana</name>
    <dbReference type="NCBI Taxonomy" id="41202"/>
    <lineage>
        <taxon>Bacteria</taxon>
        <taxon>Pseudomonadati</taxon>
        <taxon>Pseudomonadota</taxon>
        <taxon>Gammaproteobacteria</taxon>
        <taxon>Enterobacterales</taxon>
        <taxon>Yersiniaceae</taxon>
        <taxon>Ewingella</taxon>
    </lineage>
</organism>
<comment type="subcellular location">
    <subcellularLocation>
        <location evidence="1">Membrane</location>
        <topology evidence="1">Single-pass membrane protein</topology>
    </subcellularLocation>
</comment>
<feature type="transmembrane region" description="Helical" evidence="2">
    <location>
        <begin position="40"/>
        <end position="58"/>
    </location>
</feature>
<evidence type="ECO:0000313" key="5">
    <source>
        <dbReference type="Proteomes" id="UP000317663"/>
    </source>
</evidence>
<gene>
    <name evidence="4" type="ORF">EAH77_14025</name>
</gene>
<dbReference type="Pfam" id="PF12528">
    <property type="entry name" value="T2SSppdC"/>
    <property type="match status" value="1"/>
</dbReference>
<reference evidence="4 5" key="1">
    <citation type="journal article" date="2019" name="Environ. Microbiol.">
        <title>Species interactions and distinct microbial communities in high Arctic permafrost affected cryosols are associated with the CH4 and CO2 gas fluxes.</title>
        <authorList>
            <person name="Altshuler I."/>
            <person name="Hamel J."/>
            <person name="Turney S."/>
            <person name="Magnuson E."/>
            <person name="Levesque R."/>
            <person name="Greer C."/>
            <person name="Whyte L.G."/>
        </authorList>
    </citation>
    <scope>NUCLEOTIDE SEQUENCE [LARGE SCALE GENOMIC DNA]</scope>
    <source>
        <strain evidence="4 5">E4</strain>
    </source>
</reference>
<dbReference type="PROSITE" id="PS00409">
    <property type="entry name" value="PROKAR_NTER_METHYL"/>
    <property type="match status" value="1"/>
</dbReference>
<evidence type="ECO:0000256" key="1">
    <source>
        <dbReference type="ARBA" id="ARBA00004167"/>
    </source>
</evidence>
<dbReference type="AlphaFoldDB" id="A0A502GEI8"/>
<evidence type="ECO:0000256" key="2">
    <source>
        <dbReference type="SAM" id="Phobius"/>
    </source>
</evidence>
<evidence type="ECO:0000259" key="3">
    <source>
        <dbReference type="Pfam" id="PF12528"/>
    </source>
</evidence>
<dbReference type="EMBL" id="RCZD01000007">
    <property type="protein sequence ID" value="TPG60727.1"/>
    <property type="molecule type" value="Genomic_DNA"/>
</dbReference>
<sequence length="142" mass="15664">MFCRRLSRAGWTSVQSQTLPIVTLPTWRQRMQKGFSLPEALIATLLLAVSLLGLLQYYQSLTQGFMRQWQFRQAWSEAHAQLDAYAITGKGYAASLVGWQSQIIAVAGVGGCKTVTARIQTPSGYIAQATRIICNSTAPPDR</sequence>
<comment type="caution">
    <text evidence="4">The sequence shown here is derived from an EMBL/GenBank/DDBJ whole genome shotgun (WGS) entry which is preliminary data.</text>
</comment>
<name>A0A502GEI8_9GAMM</name>
<dbReference type="InterPro" id="IPR022204">
    <property type="entry name" value="PpdC-like_C"/>
</dbReference>
<keyword evidence="2" id="KW-0812">Transmembrane</keyword>
<dbReference type="OrthoDB" id="6504985at2"/>
<dbReference type="Proteomes" id="UP000317663">
    <property type="component" value="Unassembled WGS sequence"/>
</dbReference>
<feature type="domain" description="Prepilin peptidase dependent protein C-like C-terminal" evidence="3">
    <location>
        <begin position="57"/>
        <end position="134"/>
    </location>
</feature>
<dbReference type="Pfam" id="PF07963">
    <property type="entry name" value="N_methyl"/>
    <property type="match status" value="1"/>
</dbReference>
<protein>
    <submittedName>
        <fullName evidence="4">Prepilin-type cleavage/methylation domain-containing protein</fullName>
    </submittedName>
</protein>
<keyword evidence="2" id="KW-1133">Transmembrane helix</keyword>
<dbReference type="GO" id="GO:0016020">
    <property type="term" value="C:membrane"/>
    <property type="evidence" value="ECO:0007669"/>
    <property type="project" value="UniProtKB-SubCell"/>
</dbReference>
<proteinExistence type="predicted"/>